<dbReference type="OrthoDB" id="10430136at2759"/>
<reference evidence="2" key="1">
    <citation type="submission" date="2016-06" db="EMBL/GenBank/DDBJ databases">
        <title>Parallel loss of symbiosis genes in relatives of nitrogen-fixing non-legume Parasponia.</title>
        <authorList>
            <person name="Van Velzen R."/>
            <person name="Holmer R."/>
            <person name="Bu F."/>
            <person name="Rutten L."/>
            <person name="Van Zeijl A."/>
            <person name="Liu W."/>
            <person name="Santuari L."/>
            <person name="Cao Q."/>
            <person name="Sharma T."/>
            <person name="Shen D."/>
            <person name="Roswanjaya Y."/>
            <person name="Wardhani T."/>
            <person name="Kalhor M.S."/>
            <person name="Jansen J."/>
            <person name="Van den Hoogen J."/>
            <person name="Gungor B."/>
            <person name="Hartog M."/>
            <person name="Hontelez J."/>
            <person name="Verver J."/>
            <person name="Yang W.-C."/>
            <person name="Schijlen E."/>
            <person name="Repin R."/>
            <person name="Schilthuizen M."/>
            <person name="Schranz E."/>
            <person name="Heidstra R."/>
            <person name="Miyata K."/>
            <person name="Fedorova E."/>
            <person name="Kohlen W."/>
            <person name="Bisseling T."/>
            <person name="Smit S."/>
            <person name="Geurts R."/>
        </authorList>
    </citation>
    <scope>NUCLEOTIDE SEQUENCE [LARGE SCALE GENOMIC DNA]</scope>
    <source>
        <strain evidence="2">cv. WU1-14</strain>
    </source>
</reference>
<evidence type="ECO:0000313" key="1">
    <source>
        <dbReference type="EMBL" id="PON78521.1"/>
    </source>
</evidence>
<name>A0A2P5DYZ5_PARAD</name>
<sequence length="76" mass="8085">MDVISIPNIVGDGDVITLTSPKRDLQRCFGDRNPKALVIPPAYHVNTILNSCNGLLCLAPVQLFGVPVVVCNPITG</sequence>
<organism evidence="1 2">
    <name type="scientific">Parasponia andersonii</name>
    <name type="common">Sponia andersonii</name>
    <dbReference type="NCBI Taxonomy" id="3476"/>
    <lineage>
        <taxon>Eukaryota</taxon>
        <taxon>Viridiplantae</taxon>
        <taxon>Streptophyta</taxon>
        <taxon>Embryophyta</taxon>
        <taxon>Tracheophyta</taxon>
        <taxon>Spermatophyta</taxon>
        <taxon>Magnoliopsida</taxon>
        <taxon>eudicotyledons</taxon>
        <taxon>Gunneridae</taxon>
        <taxon>Pentapetalae</taxon>
        <taxon>rosids</taxon>
        <taxon>fabids</taxon>
        <taxon>Rosales</taxon>
        <taxon>Cannabaceae</taxon>
        <taxon>Parasponia</taxon>
    </lineage>
</organism>
<dbReference type="AlphaFoldDB" id="A0A2P5DYZ5"/>
<comment type="caution">
    <text evidence="1">The sequence shown here is derived from an EMBL/GenBank/DDBJ whole genome shotgun (WGS) entry which is preliminary data.</text>
</comment>
<proteinExistence type="predicted"/>
<dbReference type="EMBL" id="JXTB01000008">
    <property type="protein sequence ID" value="PON78521.1"/>
    <property type="molecule type" value="Genomic_DNA"/>
</dbReference>
<keyword evidence="2" id="KW-1185">Reference proteome</keyword>
<accession>A0A2P5DYZ5</accession>
<protein>
    <submittedName>
        <fullName evidence="1">Uncharacterized protein</fullName>
    </submittedName>
</protein>
<dbReference type="Proteomes" id="UP000237105">
    <property type="component" value="Unassembled WGS sequence"/>
</dbReference>
<gene>
    <name evidence="1" type="ORF">PanWU01x14_017790</name>
</gene>
<evidence type="ECO:0000313" key="2">
    <source>
        <dbReference type="Proteomes" id="UP000237105"/>
    </source>
</evidence>